<protein>
    <recommendedName>
        <fullName evidence="15">Probable nicotinate-nucleotide adenylyltransferase</fullName>
        <ecNumber evidence="15">2.7.7.18</ecNumber>
    </recommendedName>
    <alternativeName>
        <fullName evidence="15">Deamido-NAD(+) diphosphorylase</fullName>
    </alternativeName>
    <alternativeName>
        <fullName evidence="15">Deamido-NAD(+) pyrophosphorylase</fullName>
    </alternativeName>
    <alternativeName>
        <fullName evidence="15">Nicotinate mononucleotide adenylyltransferase</fullName>
        <shortName evidence="15">NaMN adenylyltransferase</shortName>
    </alternativeName>
</protein>
<keyword evidence="9" id="KW-0378">Hydrolase</keyword>
<dbReference type="PANTHER" id="PTHR39321:SF3">
    <property type="entry name" value="PHOSPHOPANTETHEINE ADENYLYLTRANSFERASE"/>
    <property type="match status" value="1"/>
</dbReference>
<evidence type="ECO:0000256" key="14">
    <source>
        <dbReference type="ARBA" id="ARBA00049417"/>
    </source>
</evidence>
<name>A0A9Q9BCW7_TREDN</name>
<dbReference type="Gene3D" id="3.40.50.620">
    <property type="entry name" value="HUPs"/>
    <property type="match status" value="1"/>
</dbReference>
<feature type="domain" description="HD/PDEase" evidence="16">
    <location>
        <begin position="234"/>
        <end position="365"/>
    </location>
</feature>
<dbReference type="CDD" id="cd02165">
    <property type="entry name" value="NMNAT"/>
    <property type="match status" value="1"/>
</dbReference>
<sequence length="411" mass="46585">MRLAILGGSFNPIHLGHLHLAFHSYKELAYDKIAIVPAYISPFKIFCKDTEVEDRLKMIDLAIADKPYMYCEVYEIERQGISYTIDTINYLYQKFPDIEGKIGLIIGDDLKENFFRWKDAEEIIKKTDIIIGKRTGLKGSFDLLNTEPTKASVKELKNEILNISSTQIRDAVLQNKDFSSLVPKGVYDYIIEQGLYKENGIQVSEIKSGISDLMNTSDIELKIQEIDHFAKSVLTESRYAHSVRVAEYARHLAKEYKEEGVSPALAYFTGLAHDICKKCSDEELVKLVEADGLGIDNVENTRLNLLHGRAAAIVLQKKFGINDESVLKAVAFHTFGYEGIDALGKIIYIADKIEPGRPDTENFRNMVKSSSLNDLMLAVLDWNLAYIKKKGASVHPETKKMYEQIQKELKK</sequence>
<evidence type="ECO:0000256" key="10">
    <source>
        <dbReference type="ARBA" id="ARBA00022840"/>
    </source>
</evidence>
<comment type="catalytic activity">
    <reaction evidence="14">
        <text>P(1),P(4)-bis(5'-adenosyl) tetraphosphate + H2O = 2 ADP + 2 H(+)</text>
        <dbReference type="Rhea" id="RHEA:24252"/>
        <dbReference type="ChEBI" id="CHEBI:15377"/>
        <dbReference type="ChEBI" id="CHEBI:15378"/>
        <dbReference type="ChEBI" id="CHEBI:58141"/>
        <dbReference type="ChEBI" id="CHEBI:456216"/>
        <dbReference type="EC" id="3.6.1.41"/>
    </reaction>
</comment>
<dbReference type="InterPro" id="IPR005249">
    <property type="entry name" value="YqeK"/>
</dbReference>
<evidence type="ECO:0000256" key="8">
    <source>
        <dbReference type="ARBA" id="ARBA00022741"/>
    </source>
</evidence>
<dbReference type="PANTHER" id="PTHR39321">
    <property type="entry name" value="NICOTINATE-NUCLEOTIDE ADENYLYLTRANSFERASE-RELATED"/>
    <property type="match status" value="1"/>
</dbReference>
<keyword evidence="12 15" id="KW-0520">NAD</keyword>
<accession>A0A9Q9BCW7</accession>
<evidence type="ECO:0000256" key="13">
    <source>
        <dbReference type="ARBA" id="ARBA00048721"/>
    </source>
</evidence>
<dbReference type="EC" id="2.7.7.18" evidence="15"/>
<dbReference type="HAMAP" id="MF_00244">
    <property type="entry name" value="NaMN_adenylyltr"/>
    <property type="match status" value="1"/>
</dbReference>
<evidence type="ECO:0000256" key="5">
    <source>
        <dbReference type="ARBA" id="ARBA00022679"/>
    </source>
</evidence>
<dbReference type="GO" id="GO:0046872">
    <property type="term" value="F:metal ion binding"/>
    <property type="evidence" value="ECO:0007669"/>
    <property type="project" value="UniProtKB-KW"/>
</dbReference>
<keyword evidence="5 15" id="KW-0808">Transferase</keyword>
<evidence type="ECO:0000256" key="1">
    <source>
        <dbReference type="ARBA" id="ARBA00002324"/>
    </source>
</evidence>
<evidence type="ECO:0000313" key="18">
    <source>
        <dbReference type="Proteomes" id="UP001056981"/>
    </source>
</evidence>
<dbReference type="InterPro" id="IPR006674">
    <property type="entry name" value="HD_domain"/>
</dbReference>
<comment type="function">
    <text evidence="1 15">Catalyzes the reversible adenylation of nicotinate mononucleotide (NaMN) to nicotinic acid adenine dinucleotide (NaAD).</text>
</comment>
<proteinExistence type="inferred from homology"/>
<evidence type="ECO:0000256" key="9">
    <source>
        <dbReference type="ARBA" id="ARBA00022801"/>
    </source>
</evidence>
<organism evidence="17 18">
    <name type="scientific">Treponema denticola</name>
    <dbReference type="NCBI Taxonomy" id="158"/>
    <lineage>
        <taxon>Bacteria</taxon>
        <taxon>Pseudomonadati</taxon>
        <taxon>Spirochaetota</taxon>
        <taxon>Spirochaetia</taxon>
        <taxon>Spirochaetales</taxon>
        <taxon>Treponemataceae</taxon>
        <taxon>Treponema</taxon>
    </lineage>
</organism>
<evidence type="ECO:0000256" key="12">
    <source>
        <dbReference type="ARBA" id="ARBA00023027"/>
    </source>
</evidence>
<dbReference type="EMBL" id="CP051635">
    <property type="protein sequence ID" value="UTD00146.1"/>
    <property type="molecule type" value="Genomic_DNA"/>
</dbReference>
<dbReference type="CDD" id="cd00077">
    <property type="entry name" value="HDc"/>
    <property type="match status" value="1"/>
</dbReference>
<dbReference type="GO" id="GO:0005524">
    <property type="term" value="F:ATP binding"/>
    <property type="evidence" value="ECO:0007669"/>
    <property type="project" value="UniProtKB-KW"/>
</dbReference>
<gene>
    <name evidence="15" type="primary">nadD</name>
    <name evidence="17" type="ORF">E4N86_05295</name>
</gene>
<keyword evidence="7" id="KW-0479">Metal-binding</keyword>
<dbReference type="SUPFAM" id="SSF52374">
    <property type="entry name" value="Nucleotidylyl transferase"/>
    <property type="match status" value="1"/>
</dbReference>
<comment type="pathway">
    <text evidence="2 15">Cofactor biosynthesis; NAD(+) biosynthesis; deamido-NAD(+) from nicotinate D-ribonucleotide: step 1/1.</text>
</comment>
<dbReference type="Pfam" id="PF01966">
    <property type="entry name" value="HD"/>
    <property type="match status" value="1"/>
</dbReference>
<keyword evidence="4 15" id="KW-0662">Pyridine nucleotide biosynthesis</keyword>
<evidence type="ECO:0000313" key="17">
    <source>
        <dbReference type="EMBL" id="UTD00146.1"/>
    </source>
</evidence>
<reference evidence="17" key="1">
    <citation type="submission" date="2020-04" db="EMBL/GenBank/DDBJ databases">
        <title>Comparative genomics of oral phylogroup-2 Treponema strains.</title>
        <authorList>
            <person name="Zeng H."/>
            <person name="Chan Y.K."/>
            <person name="Watt R.M."/>
        </authorList>
    </citation>
    <scope>NUCLEOTIDE SEQUENCE</scope>
    <source>
        <strain evidence="17">OMZ 905</strain>
    </source>
</reference>
<evidence type="ECO:0000256" key="4">
    <source>
        <dbReference type="ARBA" id="ARBA00022642"/>
    </source>
</evidence>
<dbReference type="SMART" id="SM00471">
    <property type="entry name" value="HDc"/>
    <property type="match status" value="1"/>
</dbReference>
<keyword evidence="11" id="KW-0408">Iron</keyword>
<evidence type="ECO:0000256" key="15">
    <source>
        <dbReference type="HAMAP-Rule" id="MF_00244"/>
    </source>
</evidence>
<dbReference type="Gene3D" id="1.10.3210.10">
    <property type="entry name" value="Hypothetical protein af1432"/>
    <property type="match status" value="1"/>
</dbReference>
<dbReference type="NCBIfam" id="TIGR00482">
    <property type="entry name" value="nicotinate (nicotinamide) nucleotide adenylyltransferase"/>
    <property type="match status" value="1"/>
</dbReference>
<evidence type="ECO:0000256" key="7">
    <source>
        <dbReference type="ARBA" id="ARBA00022723"/>
    </source>
</evidence>
<keyword evidence="6 15" id="KW-0548">Nucleotidyltransferase</keyword>
<comment type="catalytic activity">
    <reaction evidence="13 15">
        <text>nicotinate beta-D-ribonucleotide + ATP + H(+) = deamido-NAD(+) + diphosphate</text>
        <dbReference type="Rhea" id="RHEA:22860"/>
        <dbReference type="ChEBI" id="CHEBI:15378"/>
        <dbReference type="ChEBI" id="CHEBI:30616"/>
        <dbReference type="ChEBI" id="CHEBI:33019"/>
        <dbReference type="ChEBI" id="CHEBI:57502"/>
        <dbReference type="ChEBI" id="CHEBI:58437"/>
        <dbReference type="EC" id="2.7.7.18"/>
    </reaction>
</comment>
<dbReference type="InterPro" id="IPR014729">
    <property type="entry name" value="Rossmann-like_a/b/a_fold"/>
</dbReference>
<dbReference type="InterPro" id="IPR005248">
    <property type="entry name" value="NadD/NMNAT"/>
</dbReference>
<dbReference type="InterPro" id="IPR003607">
    <property type="entry name" value="HD/PDEase_dom"/>
</dbReference>
<evidence type="ECO:0000259" key="16">
    <source>
        <dbReference type="SMART" id="SM00471"/>
    </source>
</evidence>
<keyword evidence="10 15" id="KW-0067">ATP-binding</keyword>
<dbReference type="SUPFAM" id="SSF109604">
    <property type="entry name" value="HD-domain/PDEase-like"/>
    <property type="match status" value="1"/>
</dbReference>
<dbReference type="NCBIfam" id="NF005519">
    <property type="entry name" value="PRK07152.1"/>
    <property type="match status" value="1"/>
</dbReference>
<dbReference type="Pfam" id="PF01467">
    <property type="entry name" value="CTP_transf_like"/>
    <property type="match status" value="1"/>
</dbReference>
<comment type="similarity">
    <text evidence="3 15">Belongs to the NadD family.</text>
</comment>
<evidence type="ECO:0000256" key="6">
    <source>
        <dbReference type="ARBA" id="ARBA00022695"/>
    </source>
</evidence>
<dbReference type="GO" id="GO:0008803">
    <property type="term" value="F:bis(5'-nucleosyl)-tetraphosphatase (symmetrical) activity"/>
    <property type="evidence" value="ECO:0007669"/>
    <property type="project" value="UniProtKB-EC"/>
</dbReference>
<dbReference type="AlphaFoldDB" id="A0A9Q9BCW7"/>
<keyword evidence="8 15" id="KW-0547">Nucleotide-binding</keyword>
<dbReference type="Proteomes" id="UP001056981">
    <property type="component" value="Chromosome"/>
</dbReference>
<dbReference type="NCBIfam" id="TIGR00488">
    <property type="entry name" value="bis(5'-nucleosyl)-tetraphosphatase (symmetrical) YqeK"/>
    <property type="match status" value="1"/>
</dbReference>
<dbReference type="GO" id="GO:0009435">
    <property type="term" value="P:NAD+ biosynthetic process"/>
    <property type="evidence" value="ECO:0007669"/>
    <property type="project" value="UniProtKB-UniRule"/>
</dbReference>
<evidence type="ECO:0000256" key="2">
    <source>
        <dbReference type="ARBA" id="ARBA00005019"/>
    </source>
</evidence>
<evidence type="ECO:0000256" key="11">
    <source>
        <dbReference type="ARBA" id="ARBA00023004"/>
    </source>
</evidence>
<dbReference type="RefSeq" id="WP_253716192.1">
    <property type="nucleotide sequence ID" value="NZ_CP051522.1"/>
</dbReference>
<dbReference type="GO" id="GO:0004515">
    <property type="term" value="F:nicotinate-nucleotide adenylyltransferase activity"/>
    <property type="evidence" value="ECO:0007669"/>
    <property type="project" value="UniProtKB-UniRule"/>
</dbReference>
<dbReference type="InterPro" id="IPR004821">
    <property type="entry name" value="Cyt_trans-like"/>
</dbReference>
<evidence type="ECO:0000256" key="3">
    <source>
        <dbReference type="ARBA" id="ARBA00009014"/>
    </source>
</evidence>